<dbReference type="InterPro" id="IPR007867">
    <property type="entry name" value="GMC_OxRtase_C"/>
</dbReference>
<feature type="binding site" evidence="2">
    <location>
        <begin position="545"/>
        <end position="546"/>
    </location>
    <ligand>
        <name>FAD</name>
        <dbReference type="ChEBI" id="CHEBI:57692"/>
    </ligand>
</feature>
<feature type="binding site" evidence="2">
    <location>
        <position position="235"/>
    </location>
    <ligand>
        <name>FAD</name>
        <dbReference type="ChEBI" id="CHEBI:57692"/>
    </ligand>
</feature>
<dbReference type="InterPro" id="IPR012132">
    <property type="entry name" value="GMC_OxRdtase"/>
</dbReference>
<dbReference type="SUPFAM" id="SSF51905">
    <property type="entry name" value="FAD/NAD(P)-binding domain"/>
    <property type="match status" value="1"/>
</dbReference>
<comment type="caution">
    <text evidence="4">The sequence shown here is derived from an EMBL/GenBank/DDBJ whole genome shotgun (WGS) entry which is preliminary data.</text>
</comment>
<feature type="domain" description="Glucose-methanol-choline oxidoreductase N-terminal" evidence="3">
    <location>
        <begin position="285"/>
        <end position="299"/>
    </location>
</feature>
<organism evidence="4 5">
    <name type="scientific">Cladophialophora chaetospira</name>
    <dbReference type="NCBI Taxonomy" id="386627"/>
    <lineage>
        <taxon>Eukaryota</taxon>
        <taxon>Fungi</taxon>
        <taxon>Dikarya</taxon>
        <taxon>Ascomycota</taxon>
        <taxon>Pezizomycotina</taxon>
        <taxon>Eurotiomycetes</taxon>
        <taxon>Chaetothyriomycetidae</taxon>
        <taxon>Chaetothyriales</taxon>
        <taxon>Herpotrichiellaceae</taxon>
        <taxon>Cladophialophora</taxon>
    </lineage>
</organism>
<gene>
    <name evidence="4" type="ORF">H2200_011183</name>
</gene>
<name>A0AA38X055_9EURO</name>
<evidence type="ECO:0000256" key="1">
    <source>
        <dbReference type="ARBA" id="ARBA00010790"/>
    </source>
</evidence>
<dbReference type="AlphaFoldDB" id="A0AA38X055"/>
<dbReference type="PANTHER" id="PTHR11552:SF78">
    <property type="entry name" value="GLUCOSE-METHANOL-CHOLINE OXIDOREDUCTASE N-TERMINAL DOMAIN-CONTAINING PROTEIN"/>
    <property type="match status" value="1"/>
</dbReference>
<sequence>MPMHTKLPEDLKEVDVIIAGGGLAGCVVAGRLAEADRNLSILVIEQGPNNYGMPEVVHPALYPRNLFPSSKITLFWPANKAPQLANRSPIVPSGGTLGGGSAINWMVYTRAQRSDFDSFNTPGWTADEILPFLKKLETYHGKGDKDRHGFDGPTNISKGTHTCSRAENAFVEAAAKLGYPEANDLQNLDANNAIERYYKYIGQNGRRQDSAHRYLHPKLQSKDYPNLHVLVEKQVVKVLFDDNKKAVGVEYQTNPKYMANPEFLSTAYTARRTVGARKLVVVSSGANATPGILERSGLGDAKVLEKAGIPVLEDLPGVGNDYQDHHLSLWAYRTNLTPRECINGYQDGRFDIDESIKQTDELLGTNGMDAQGKFRPTEEEVDALGPEFRKAWDRDFKNRPDRPLMILALYTCYYGDHSVLPDDAEYVSMANWTAYPFSRGYIHVTGPAMSDPVDFNTGWLTDPGDNDIKKHIWAYKVTREMWRRMPIFRGELAAAHPRFPSGSKAALIEKADGPVVTDDASRIEYSAEDDKAIDQKIREIISTTWHSLGTCKMAPRDQKGVVDKDLNVYGVKGLKLADLSVPPENVGANTGNTAFVVGEKAADIFINELGLGKGESQGQVQARL</sequence>
<evidence type="ECO:0000313" key="5">
    <source>
        <dbReference type="Proteomes" id="UP001172673"/>
    </source>
</evidence>
<keyword evidence="5" id="KW-1185">Reference proteome</keyword>
<dbReference type="InterPro" id="IPR000172">
    <property type="entry name" value="GMC_OxRdtase_N"/>
</dbReference>
<evidence type="ECO:0000313" key="4">
    <source>
        <dbReference type="EMBL" id="KAJ9604349.1"/>
    </source>
</evidence>
<evidence type="ECO:0000259" key="3">
    <source>
        <dbReference type="PROSITE" id="PS00624"/>
    </source>
</evidence>
<proteinExistence type="inferred from homology"/>
<accession>A0AA38X055</accession>
<dbReference type="EMBL" id="JAPDRK010000019">
    <property type="protein sequence ID" value="KAJ9604349.1"/>
    <property type="molecule type" value="Genomic_DNA"/>
</dbReference>
<dbReference type="Proteomes" id="UP001172673">
    <property type="component" value="Unassembled WGS sequence"/>
</dbReference>
<dbReference type="Pfam" id="PF05199">
    <property type="entry name" value="GMC_oxred_C"/>
    <property type="match status" value="1"/>
</dbReference>
<dbReference type="SUPFAM" id="SSF54373">
    <property type="entry name" value="FAD-linked reductases, C-terminal domain"/>
    <property type="match status" value="1"/>
</dbReference>
<dbReference type="Pfam" id="PF00732">
    <property type="entry name" value="GMC_oxred_N"/>
    <property type="match status" value="1"/>
</dbReference>
<dbReference type="PANTHER" id="PTHR11552">
    <property type="entry name" value="GLUCOSE-METHANOL-CHOLINE GMC OXIDOREDUCTASE"/>
    <property type="match status" value="1"/>
</dbReference>
<keyword evidence="2" id="KW-0274">FAD</keyword>
<dbReference type="PROSITE" id="PS00624">
    <property type="entry name" value="GMC_OXRED_2"/>
    <property type="match status" value="1"/>
</dbReference>
<dbReference type="Gene3D" id="3.50.50.60">
    <property type="entry name" value="FAD/NAD(P)-binding domain"/>
    <property type="match status" value="1"/>
</dbReference>
<comment type="similarity">
    <text evidence="1">Belongs to the GMC oxidoreductase family.</text>
</comment>
<dbReference type="GO" id="GO:0050660">
    <property type="term" value="F:flavin adenine dinucleotide binding"/>
    <property type="evidence" value="ECO:0007669"/>
    <property type="project" value="InterPro"/>
</dbReference>
<reference evidence="4" key="1">
    <citation type="submission" date="2022-10" db="EMBL/GenBank/DDBJ databases">
        <title>Culturing micro-colonial fungi from biological soil crusts in the Mojave desert and describing Neophaeococcomyces mojavensis, and introducing the new genera and species Taxawa tesnikishii.</title>
        <authorList>
            <person name="Kurbessoian T."/>
            <person name="Stajich J.E."/>
        </authorList>
    </citation>
    <scope>NUCLEOTIDE SEQUENCE</scope>
    <source>
        <strain evidence="4">TK_41</strain>
    </source>
</reference>
<feature type="binding site" evidence="2">
    <location>
        <begin position="104"/>
        <end position="107"/>
    </location>
    <ligand>
        <name>FAD</name>
        <dbReference type="ChEBI" id="CHEBI:57692"/>
    </ligand>
</feature>
<dbReference type="GO" id="GO:0016614">
    <property type="term" value="F:oxidoreductase activity, acting on CH-OH group of donors"/>
    <property type="evidence" value="ECO:0007669"/>
    <property type="project" value="InterPro"/>
</dbReference>
<dbReference type="InterPro" id="IPR036188">
    <property type="entry name" value="FAD/NAD-bd_sf"/>
</dbReference>
<dbReference type="Gene3D" id="3.30.560.10">
    <property type="entry name" value="Glucose Oxidase, domain 3"/>
    <property type="match status" value="1"/>
</dbReference>
<evidence type="ECO:0000256" key="2">
    <source>
        <dbReference type="PIRSR" id="PIRSR000137-2"/>
    </source>
</evidence>
<dbReference type="PROSITE" id="PS51257">
    <property type="entry name" value="PROKAR_LIPOPROTEIN"/>
    <property type="match status" value="1"/>
</dbReference>
<comment type="cofactor">
    <cofactor evidence="2">
        <name>FAD</name>
        <dbReference type="ChEBI" id="CHEBI:57692"/>
    </cofactor>
</comment>
<keyword evidence="2" id="KW-0285">Flavoprotein</keyword>
<dbReference type="PIRSF" id="PIRSF000137">
    <property type="entry name" value="Alcohol_oxidase"/>
    <property type="match status" value="1"/>
</dbReference>
<protein>
    <recommendedName>
        <fullName evidence="3">Glucose-methanol-choline oxidoreductase N-terminal domain-containing protein</fullName>
    </recommendedName>
</protein>